<dbReference type="InterPro" id="IPR011006">
    <property type="entry name" value="CheY-like_superfamily"/>
</dbReference>
<evidence type="ECO:0000313" key="9">
    <source>
        <dbReference type="Proteomes" id="UP001190466"/>
    </source>
</evidence>
<gene>
    <name evidence="8" type="ORF">MU0050_001259</name>
</gene>
<dbReference type="InterPro" id="IPR058245">
    <property type="entry name" value="NreC/VraR/RcsB-like_REC"/>
</dbReference>
<proteinExistence type="predicted"/>
<name>A0ABM9MB36_9MYCO</name>
<dbReference type="SMART" id="SM00448">
    <property type="entry name" value="REC"/>
    <property type="match status" value="1"/>
</dbReference>
<evidence type="ECO:0000256" key="4">
    <source>
        <dbReference type="ARBA" id="ARBA00023163"/>
    </source>
</evidence>
<organism evidence="8 9">
    <name type="scientific">[Mycobacterium] wendilense</name>
    <dbReference type="NCBI Taxonomy" id="3064284"/>
    <lineage>
        <taxon>Bacteria</taxon>
        <taxon>Bacillati</taxon>
        <taxon>Actinomycetota</taxon>
        <taxon>Actinomycetes</taxon>
        <taxon>Mycobacteriales</taxon>
        <taxon>Mycobacteriaceae</taxon>
        <taxon>Mycolicibacter</taxon>
    </lineage>
</organism>
<dbReference type="PROSITE" id="PS50043">
    <property type="entry name" value="HTH_LUXR_2"/>
    <property type="match status" value="1"/>
</dbReference>
<accession>A0ABM9MB36</accession>
<dbReference type="Pfam" id="PF00196">
    <property type="entry name" value="GerE"/>
    <property type="match status" value="1"/>
</dbReference>
<dbReference type="EMBL" id="OY726395">
    <property type="protein sequence ID" value="CAJ1580891.1"/>
    <property type="molecule type" value="Genomic_DNA"/>
</dbReference>
<dbReference type="InterPro" id="IPR001789">
    <property type="entry name" value="Sig_transdc_resp-reg_receiver"/>
</dbReference>
<dbReference type="PANTHER" id="PTHR43214:SF24">
    <property type="entry name" value="TRANSCRIPTIONAL REGULATORY PROTEIN NARL-RELATED"/>
    <property type="match status" value="1"/>
</dbReference>
<evidence type="ECO:0000313" key="8">
    <source>
        <dbReference type="EMBL" id="CAJ1580891.1"/>
    </source>
</evidence>
<dbReference type="InterPro" id="IPR039420">
    <property type="entry name" value="WalR-like"/>
</dbReference>
<protein>
    <submittedName>
        <fullName evidence="8">Response regulator transcription factor</fullName>
    </submittedName>
</protein>
<dbReference type="SUPFAM" id="SSF52172">
    <property type="entry name" value="CheY-like"/>
    <property type="match status" value="1"/>
</dbReference>
<dbReference type="RefSeq" id="WP_316515283.1">
    <property type="nucleotide sequence ID" value="NZ_OY726395.1"/>
</dbReference>
<evidence type="ECO:0000256" key="5">
    <source>
        <dbReference type="PROSITE-ProRule" id="PRU00169"/>
    </source>
</evidence>
<dbReference type="SMART" id="SM00421">
    <property type="entry name" value="HTH_LUXR"/>
    <property type="match status" value="1"/>
</dbReference>
<evidence type="ECO:0000259" key="6">
    <source>
        <dbReference type="PROSITE" id="PS50043"/>
    </source>
</evidence>
<keyword evidence="2" id="KW-0805">Transcription regulation</keyword>
<dbReference type="InterPro" id="IPR016032">
    <property type="entry name" value="Sig_transdc_resp-reg_C-effctor"/>
</dbReference>
<keyword evidence="1 5" id="KW-0597">Phosphoprotein</keyword>
<dbReference type="PANTHER" id="PTHR43214">
    <property type="entry name" value="TWO-COMPONENT RESPONSE REGULATOR"/>
    <property type="match status" value="1"/>
</dbReference>
<evidence type="ECO:0000256" key="2">
    <source>
        <dbReference type="ARBA" id="ARBA00023015"/>
    </source>
</evidence>
<dbReference type="PRINTS" id="PR00038">
    <property type="entry name" value="HTHLUXR"/>
</dbReference>
<dbReference type="InterPro" id="IPR000792">
    <property type="entry name" value="Tscrpt_reg_LuxR_C"/>
</dbReference>
<dbReference type="Gene3D" id="3.40.50.2300">
    <property type="match status" value="1"/>
</dbReference>
<dbReference type="PROSITE" id="PS50110">
    <property type="entry name" value="RESPONSE_REGULATORY"/>
    <property type="match status" value="1"/>
</dbReference>
<dbReference type="Proteomes" id="UP001190466">
    <property type="component" value="Chromosome"/>
</dbReference>
<dbReference type="CDD" id="cd17535">
    <property type="entry name" value="REC_NarL-like"/>
    <property type="match status" value="1"/>
</dbReference>
<dbReference type="CDD" id="cd06170">
    <property type="entry name" value="LuxR_C_like"/>
    <property type="match status" value="1"/>
</dbReference>
<evidence type="ECO:0000256" key="3">
    <source>
        <dbReference type="ARBA" id="ARBA00023125"/>
    </source>
</evidence>
<feature type="domain" description="HTH luxR-type" evidence="6">
    <location>
        <begin position="144"/>
        <end position="214"/>
    </location>
</feature>
<feature type="domain" description="Response regulatory" evidence="7">
    <location>
        <begin position="2"/>
        <end position="122"/>
    </location>
</feature>
<dbReference type="Pfam" id="PF00072">
    <property type="entry name" value="Response_reg"/>
    <property type="match status" value="1"/>
</dbReference>
<keyword evidence="9" id="KW-1185">Reference proteome</keyword>
<dbReference type="SUPFAM" id="SSF46894">
    <property type="entry name" value="C-terminal effector domain of the bipartite response regulators"/>
    <property type="match status" value="1"/>
</dbReference>
<sequence length="214" mass="23245">MRIVIAEDSALLRAGLERILIDAGHEVVAGVPDATELLRVVNELAPDLAIVDVRMPPTFTDEGIRAAALLRRQNPDSAVLVLSHYVEERYAAELIAADTRGFGYLLKDRVADIPAFLDAVGTVGSGGTVLDPEVVAQILVRSQRRNMLDNLTDRERDVVQLMAEGKSNSAIAATLSISTGSAEKHIASIFTKFDLAPDQSENRRILAVLRYLDT</sequence>
<keyword evidence="4" id="KW-0804">Transcription</keyword>
<reference evidence="8 9" key="1">
    <citation type="submission" date="2023-08" db="EMBL/GenBank/DDBJ databases">
        <authorList>
            <person name="Folkvardsen B D."/>
            <person name="Norman A."/>
        </authorList>
    </citation>
    <scope>NUCLEOTIDE SEQUENCE [LARGE SCALE GENOMIC DNA]</scope>
    <source>
        <strain evidence="8 9">Mu0050</strain>
    </source>
</reference>
<feature type="modified residue" description="4-aspartylphosphate" evidence="5">
    <location>
        <position position="52"/>
    </location>
</feature>
<evidence type="ECO:0000259" key="7">
    <source>
        <dbReference type="PROSITE" id="PS50110"/>
    </source>
</evidence>
<evidence type="ECO:0000256" key="1">
    <source>
        <dbReference type="ARBA" id="ARBA00022553"/>
    </source>
</evidence>
<keyword evidence="3" id="KW-0238">DNA-binding</keyword>